<dbReference type="Proteomes" id="UP000010816">
    <property type="component" value="Chromosome"/>
</dbReference>
<accession>L0GZG4</accession>
<feature type="chain" id="PRO_5003943562" description="Lipoprotein" evidence="1">
    <location>
        <begin position="23"/>
        <end position="112"/>
    </location>
</feature>
<dbReference type="HOGENOM" id="CLU_2130498_0_0_6"/>
<keyword evidence="3" id="KW-1185">Reference proteome</keyword>
<proteinExistence type="predicted"/>
<reference evidence="2 3" key="1">
    <citation type="submission" date="2011-09" db="EMBL/GenBank/DDBJ databases">
        <title>Complete sequence of chromosome of Thioflavicoccus mobilis 8321.</title>
        <authorList>
            <consortium name="US DOE Joint Genome Institute"/>
            <person name="Lucas S."/>
            <person name="Han J."/>
            <person name="Lapidus A."/>
            <person name="Cheng J.-F."/>
            <person name="Goodwin L."/>
            <person name="Pitluck S."/>
            <person name="Peters L."/>
            <person name="Ovchinnikova G."/>
            <person name="Lu M."/>
            <person name="Detter J.C."/>
            <person name="Han C."/>
            <person name="Tapia R."/>
            <person name="Land M."/>
            <person name="Hauser L."/>
            <person name="Kyrpides N."/>
            <person name="Ivanova N."/>
            <person name="Pagani I."/>
            <person name="Vogl K."/>
            <person name="Liu Z."/>
            <person name="Imhoff J."/>
            <person name="Thiel V."/>
            <person name="Frigaard N.-U."/>
            <person name="Bryant D."/>
            <person name="Woyke T."/>
        </authorList>
    </citation>
    <scope>NUCLEOTIDE SEQUENCE [LARGE SCALE GENOMIC DNA]</scope>
    <source>
        <strain evidence="2 3">8321</strain>
    </source>
</reference>
<dbReference type="AlphaFoldDB" id="L0GZG4"/>
<dbReference type="RefSeq" id="WP_015282275.1">
    <property type="nucleotide sequence ID" value="NC_019940.1"/>
</dbReference>
<dbReference type="eggNOG" id="ENOG50330GE">
    <property type="taxonomic scope" value="Bacteria"/>
</dbReference>
<keyword evidence="1" id="KW-0732">Signal</keyword>
<evidence type="ECO:0008006" key="4">
    <source>
        <dbReference type="Google" id="ProtNLM"/>
    </source>
</evidence>
<dbReference type="EMBL" id="CP003051">
    <property type="protein sequence ID" value="AGA92148.1"/>
    <property type="molecule type" value="Genomic_DNA"/>
</dbReference>
<evidence type="ECO:0000313" key="2">
    <source>
        <dbReference type="EMBL" id="AGA92148.1"/>
    </source>
</evidence>
<protein>
    <recommendedName>
        <fullName evidence="4">Lipoprotein</fullName>
    </recommendedName>
</protein>
<dbReference type="OrthoDB" id="5770267at2"/>
<evidence type="ECO:0000313" key="3">
    <source>
        <dbReference type="Proteomes" id="UP000010816"/>
    </source>
</evidence>
<evidence type="ECO:0000256" key="1">
    <source>
        <dbReference type="SAM" id="SignalP"/>
    </source>
</evidence>
<feature type="signal peptide" evidence="1">
    <location>
        <begin position="1"/>
        <end position="22"/>
    </location>
</feature>
<sequence>MSTQIEPSLVGLALLASAALLAACATTGNHVASWGEITLAPGDTGSCSSCPCAVYFEMPPGDGDYLVTLNQIADRRYPAGRKAMLGGFFESRSIRVPEADVPPAYVYIPNVR</sequence>
<name>L0GZG4_9GAMM</name>
<organism evidence="2 3">
    <name type="scientific">Thioflavicoccus mobilis 8321</name>
    <dbReference type="NCBI Taxonomy" id="765912"/>
    <lineage>
        <taxon>Bacteria</taxon>
        <taxon>Pseudomonadati</taxon>
        <taxon>Pseudomonadota</taxon>
        <taxon>Gammaproteobacteria</taxon>
        <taxon>Chromatiales</taxon>
        <taxon>Chromatiaceae</taxon>
        <taxon>Thioflavicoccus</taxon>
    </lineage>
</organism>
<dbReference type="KEGG" id="tmb:Thimo_3485"/>
<gene>
    <name evidence="2" type="ORF">Thimo_3485</name>
</gene>
<dbReference type="STRING" id="765912.Thimo_3485"/>